<accession>A0A5C4S2X6</accession>
<dbReference type="RefSeq" id="WP_139457626.1">
    <property type="nucleotide sequence ID" value="NZ_VDCH01000029.1"/>
</dbReference>
<comment type="caution">
    <text evidence="1">The sequence shown here is derived from an EMBL/GenBank/DDBJ whole genome shotgun (WGS) entry which is preliminary data.</text>
</comment>
<organism evidence="1 2">
    <name type="scientific">Chlorobaculum thiosulfatiphilum</name>
    <name type="common">Chlorobium limicola f.sp. thiosulfatophilum</name>
    <dbReference type="NCBI Taxonomy" id="115852"/>
    <lineage>
        <taxon>Bacteria</taxon>
        <taxon>Pseudomonadati</taxon>
        <taxon>Chlorobiota</taxon>
        <taxon>Chlorobiia</taxon>
        <taxon>Chlorobiales</taxon>
        <taxon>Chlorobiaceae</taxon>
        <taxon>Chlorobaculum</taxon>
    </lineage>
</organism>
<sequence>MKFSRIATVLMLGFALCLWVTGCGQRPPRDVPVTFALGGKLHVFASPDHLAQAGLPQDAKTFIIGTGAIADKAIDLGEGVQTIQRLKIKITYEYHADTSNNPATLEFVIKDSDGKSIGAPLTQDFRPSTRNTQLDNEFVFDINRAYTKRDVTIQVKPVSAGDFGFFIYALSGTLTVR</sequence>
<dbReference type="EMBL" id="VDCH01000029">
    <property type="protein sequence ID" value="TNJ37492.1"/>
    <property type="molecule type" value="Genomic_DNA"/>
</dbReference>
<evidence type="ECO:0000313" key="1">
    <source>
        <dbReference type="EMBL" id="TNJ37492.1"/>
    </source>
</evidence>
<gene>
    <name evidence="1" type="ORF">FGF66_10655</name>
</gene>
<keyword evidence="2" id="KW-1185">Reference proteome</keyword>
<dbReference type="AlphaFoldDB" id="A0A5C4S2X6"/>
<dbReference type="Proteomes" id="UP000308271">
    <property type="component" value="Unassembled WGS sequence"/>
</dbReference>
<evidence type="ECO:0008006" key="3">
    <source>
        <dbReference type="Google" id="ProtNLM"/>
    </source>
</evidence>
<dbReference type="PROSITE" id="PS51257">
    <property type="entry name" value="PROKAR_LIPOPROTEIN"/>
    <property type="match status" value="1"/>
</dbReference>
<proteinExistence type="predicted"/>
<name>A0A5C4S2X6_CHLTI</name>
<protein>
    <recommendedName>
        <fullName evidence="3">Lipoprotein</fullName>
    </recommendedName>
</protein>
<reference evidence="1 2" key="1">
    <citation type="submission" date="2019-05" db="EMBL/GenBank/DDBJ databases">
        <title>Draft Whole-Genome sequence of the green sulfur bacterium Chlorobaculum thiosulfatiphilum DSM 249.</title>
        <authorList>
            <person name="Meyer T.E."/>
            <person name="Kyndt J.A."/>
        </authorList>
    </citation>
    <scope>NUCLEOTIDE SEQUENCE [LARGE SCALE GENOMIC DNA]</scope>
    <source>
        <strain evidence="1 2">DSM 249</strain>
    </source>
</reference>
<evidence type="ECO:0000313" key="2">
    <source>
        <dbReference type="Proteomes" id="UP000308271"/>
    </source>
</evidence>